<gene>
    <name evidence="1" type="ORF">CHLNCDRAFT_143821</name>
</gene>
<dbReference type="Gene3D" id="3.40.50.150">
    <property type="entry name" value="Vaccinia Virus protein VP39"/>
    <property type="match status" value="1"/>
</dbReference>
<evidence type="ECO:0008006" key="3">
    <source>
        <dbReference type="Google" id="ProtNLM"/>
    </source>
</evidence>
<organism evidence="2">
    <name type="scientific">Chlorella variabilis</name>
    <name type="common">Green alga</name>
    <dbReference type="NCBI Taxonomy" id="554065"/>
    <lineage>
        <taxon>Eukaryota</taxon>
        <taxon>Viridiplantae</taxon>
        <taxon>Chlorophyta</taxon>
        <taxon>core chlorophytes</taxon>
        <taxon>Trebouxiophyceae</taxon>
        <taxon>Chlorellales</taxon>
        <taxon>Chlorellaceae</taxon>
        <taxon>Chlorella clade</taxon>
        <taxon>Chlorella</taxon>
    </lineage>
</organism>
<keyword evidence="2" id="KW-1185">Reference proteome</keyword>
<evidence type="ECO:0000313" key="1">
    <source>
        <dbReference type="EMBL" id="EFN57068.1"/>
    </source>
</evidence>
<dbReference type="CDD" id="cd02440">
    <property type="entry name" value="AdoMet_MTases"/>
    <property type="match status" value="1"/>
</dbReference>
<dbReference type="GeneID" id="17356529"/>
<reference evidence="1 2" key="1">
    <citation type="journal article" date="2010" name="Plant Cell">
        <title>The Chlorella variabilis NC64A genome reveals adaptation to photosymbiosis, coevolution with viruses, and cryptic sex.</title>
        <authorList>
            <person name="Blanc G."/>
            <person name="Duncan G."/>
            <person name="Agarkova I."/>
            <person name="Borodovsky M."/>
            <person name="Gurnon J."/>
            <person name="Kuo A."/>
            <person name="Lindquist E."/>
            <person name="Lucas S."/>
            <person name="Pangilinan J."/>
            <person name="Polle J."/>
            <person name="Salamov A."/>
            <person name="Terry A."/>
            <person name="Yamada T."/>
            <person name="Dunigan D.D."/>
            <person name="Grigoriev I.V."/>
            <person name="Claverie J.M."/>
            <person name="Van Etten J.L."/>
        </authorList>
    </citation>
    <scope>NUCLEOTIDE SEQUENCE [LARGE SCALE GENOMIC DNA]</scope>
    <source>
        <strain evidence="1 2">NC64A</strain>
    </source>
</reference>
<evidence type="ECO:0000313" key="2">
    <source>
        <dbReference type="Proteomes" id="UP000008141"/>
    </source>
</evidence>
<dbReference type="OrthoDB" id="512550at2759"/>
<dbReference type="EMBL" id="GL433840">
    <property type="protein sequence ID" value="EFN57068.1"/>
    <property type="molecule type" value="Genomic_DNA"/>
</dbReference>
<name>E1ZAI2_CHLVA</name>
<dbReference type="SUPFAM" id="SSF53335">
    <property type="entry name" value="S-adenosyl-L-methionine-dependent methyltransferases"/>
    <property type="match status" value="1"/>
</dbReference>
<sequence>MRLGEEYSAQLGPGAIKENPFNQTFASPVTAARDGAFLRMAQATGTDKVTTHSYHYLYTRYLAHARFHQLNILEIGLGCDMGYGAGASLRLWRAYLPCSRISFVEYAAKCAIKWKDSIEQQGGGRLYIGSQDDVALLQRIKADAASFGGFDMIVDDGSHVPEHQQATLEGLWSALKPGGVYIIEDLHDHWKLPNALQAVPAPAVPSLPVPLFGHLLHLLNCHSYALRDYEPRSLAWCHNQAVHSQFRDVANLDCMSEACALVKGQPLLPPRVA</sequence>
<dbReference type="InterPro" id="IPR029063">
    <property type="entry name" value="SAM-dependent_MTases_sf"/>
</dbReference>
<dbReference type="KEGG" id="cvr:CHLNCDRAFT_143821"/>
<dbReference type="RefSeq" id="XP_005849170.1">
    <property type="nucleotide sequence ID" value="XM_005849108.1"/>
</dbReference>
<proteinExistence type="predicted"/>
<protein>
    <recommendedName>
        <fullName evidence="3">Methyltransferase domain-containing protein</fullName>
    </recommendedName>
</protein>
<dbReference type="AlphaFoldDB" id="E1ZAI2"/>
<accession>E1ZAI2</accession>
<dbReference type="Proteomes" id="UP000008141">
    <property type="component" value="Unassembled WGS sequence"/>
</dbReference>
<dbReference type="InParanoid" id="E1ZAI2"/>
<dbReference type="eggNOG" id="ENOG502S4RI">
    <property type="taxonomic scope" value="Eukaryota"/>
</dbReference>